<proteinExistence type="predicted"/>
<reference evidence="3 4" key="1">
    <citation type="journal article" date="2013" name="Curr. Biol.">
        <title>The Genome of the Foraminiferan Reticulomyxa filosa.</title>
        <authorList>
            <person name="Glockner G."/>
            <person name="Hulsmann N."/>
            <person name="Schleicher M."/>
            <person name="Noegel A.A."/>
            <person name="Eichinger L."/>
            <person name="Gallinger C."/>
            <person name="Pawlowski J."/>
            <person name="Sierra R."/>
            <person name="Euteneuer U."/>
            <person name="Pillet L."/>
            <person name="Moustafa A."/>
            <person name="Platzer M."/>
            <person name="Groth M."/>
            <person name="Szafranski K."/>
            <person name="Schliwa M."/>
        </authorList>
    </citation>
    <scope>NUCLEOTIDE SEQUENCE [LARGE SCALE GENOMIC DNA]</scope>
</reference>
<gene>
    <name evidence="3" type="ORF">RFI_20234</name>
</gene>
<dbReference type="InterPro" id="IPR019309">
    <property type="entry name" value="WASHC3"/>
</dbReference>
<keyword evidence="1" id="KW-0175">Coiled coil</keyword>
<dbReference type="EMBL" id="ASPP01017269">
    <property type="protein sequence ID" value="ETO17099.1"/>
    <property type="molecule type" value="Genomic_DNA"/>
</dbReference>
<feature type="coiled-coil region" evidence="1">
    <location>
        <begin position="115"/>
        <end position="143"/>
    </location>
</feature>
<sequence>SDIQLKDKDQQQYDEDSVKNTANANANANANVFLNVNKDEEKEKAHNAKTIADENDEVKMAKYTRMKAAGVPIASILNRMKLDHVPSHFIQQLSANESSCLYCVIISSFIELATMKELEKEQVQMKEKEKEEEEEEEMDAKAMDDLLLEHPELTKYRTLEKLGTPLNAIRNRMKVDGIESQRIAYFLSIAGHKDDHEHEHKHEVEHEHKHKPELEAESKSESVGVIQATKQLPQKYIC</sequence>
<evidence type="ECO:0000256" key="1">
    <source>
        <dbReference type="SAM" id="Coils"/>
    </source>
</evidence>
<organism evidence="3 4">
    <name type="scientific">Reticulomyxa filosa</name>
    <dbReference type="NCBI Taxonomy" id="46433"/>
    <lineage>
        <taxon>Eukaryota</taxon>
        <taxon>Sar</taxon>
        <taxon>Rhizaria</taxon>
        <taxon>Retaria</taxon>
        <taxon>Foraminifera</taxon>
        <taxon>Monothalamids</taxon>
        <taxon>Reticulomyxidae</taxon>
        <taxon>Reticulomyxa</taxon>
    </lineage>
</organism>
<accession>X6MTC1</accession>
<feature type="compositionally biased region" description="Basic and acidic residues" evidence="2">
    <location>
        <begin position="1"/>
        <end position="11"/>
    </location>
</feature>
<protein>
    <submittedName>
        <fullName evidence="3">Uncharacterized protein</fullName>
    </submittedName>
</protein>
<dbReference type="AlphaFoldDB" id="X6MTC1"/>
<comment type="caution">
    <text evidence="3">The sequence shown here is derived from an EMBL/GenBank/DDBJ whole genome shotgun (WGS) entry which is preliminary data.</text>
</comment>
<name>X6MTC1_RETFI</name>
<feature type="non-terminal residue" evidence="3">
    <location>
        <position position="238"/>
    </location>
</feature>
<keyword evidence="4" id="KW-1185">Reference proteome</keyword>
<evidence type="ECO:0000313" key="3">
    <source>
        <dbReference type="EMBL" id="ETO17099.1"/>
    </source>
</evidence>
<feature type="non-terminal residue" evidence="3">
    <location>
        <position position="1"/>
    </location>
</feature>
<feature type="compositionally biased region" description="Basic and acidic residues" evidence="2">
    <location>
        <begin position="194"/>
        <end position="220"/>
    </location>
</feature>
<feature type="region of interest" description="Disordered" evidence="2">
    <location>
        <begin position="1"/>
        <end position="24"/>
    </location>
</feature>
<dbReference type="Proteomes" id="UP000023152">
    <property type="component" value="Unassembled WGS sequence"/>
</dbReference>
<dbReference type="GO" id="GO:0071203">
    <property type="term" value="C:WASH complex"/>
    <property type="evidence" value="ECO:0007669"/>
    <property type="project" value="InterPro"/>
</dbReference>
<dbReference type="Pfam" id="PF10152">
    <property type="entry name" value="CCDC53"/>
    <property type="match status" value="1"/>
</dbReference>
<evidence type="ECO:0000256" key="2">
    <source>
        <dbReference type="SAM" id="MobiDB-lite"/>
    </source>
</evidence>
<evidence type="ECO:0000313" key="4">
    <source>
        <dbReference type="Proteomes" id="UP000023152"/>
    </source>
</evidence>
<feature type="region of interest" description="Disordered" evidence="2">
    <location>
        <begin position="194"/>
        <end position="225"/>
    </location>
</feature>